<evidence type="ECO:0000313" key="2">
    <source>
        <dbReference type="EMBL" id="KAF5798566.1"/>
    </source>
</evidence>
<keyword evidence="1" id="KW-0472">Membrane</keyword>
<sequence length="54" mass="6378">MFIFLFFPSNSRTRNKVMYFSFSYFLFSSKLSIFSFLSFSKLGNTALVTNNHNM</sequence>
<evidence type="ECO:0000256" key="1">
    <source>
        <dbReference type="SAM" id="Phobius"/>
    </source>
</evidence>
<protein>
    <submittedName>
        <fullName evidence="2">Uncharacterized protein</fullName>
    </submittedName>
</protein>
<accession>A0A9K3IKE1</accession>
<reference evidence="2" key="1">
    <citation type="journal article" date="2017" name="Nature">
        <title>The sunflower genome provides insights into oil metabolism, flowering and Asterid evolution.</title>
        <authorList>
            <person name="Badouin H."/>
            <person name="Gouzy J."/>
            <person name="Grassa C.J."/>
            <person name="Murat F."/>
            <person name="Staton S.E."/>
            <person name="Cottret L."/>
            <person name="Lelandais-Briere C."/>
            <person name="Owens G.L."/>
            <person name="Carrere S."/>
            <person name="Mayjonade B."/>
            <person name="Legrand L."/>
            <person name="Gill N."/>
            <person name="Kane N.C."/>
            <person name="Bowers J.E."/>
            <person name="Hubner S."/>
            <person name="Bellec A."/>
            <person name="Berard A."/>
            <person name="Berges H."/>
            <person name="Blanchet N."/>
            <person name="Boniface M.C."/>
            <person name="Brunel D."/>
            <person name="Catrice O."/>
            <person name="Chaidir N."/>
            <person name="Claudel C."/>
            <person name="Donnadieu C."/>
            <person name="Faraut T."/>
            <person name="Fievet G."/>
            <person name="Helmstetter N."/>
            <person name="King M."/>
            <person name="Knapp S.J."/>
            <person name="Lai Z."/>
            <person name="Le Paslier M.C."/>
            <person name="Lippi Y."/>
            <person name="Lorenzon L."/>
            <person name="Mandel J.R."/>
            <person name="Marage G."/>
            <person name="Marchand G."/>
            <person name="Marquand E."/>
            <person name="Bret-Mestries E."/>
            <person name="Morien E."/>
            <person name="Nambeesan S."/>
            <person name="Nguyen T."/>
            <person name="Pegot-Espagnet P."/>
            <person name="Pouilly N."/>
            <person name="Raftis F."/>
            <person name="Sallet E."/>
            <person name="Schiex T."/>
            <person name="Thomas J."/>
            <person name="Vandecasteele C."/>
            <person name="Vares D."/>
            <person name="Vear F."/>
            <person name="Vautrin S."/>
            <person name="Crespi M."/>
            <person name="Mangin B."/>
            <person name="Burke J.M."/>
            <person name="Salse J."/>
            <person name="Munos S."/>
            <person name="Vincourt P."/>
            <person name="Rieseberg L.H."/>
            <person name="Langlade N.B."/>
        </authorList>
    </citation>
    <scope>NUCLEOTIDE SEQUENCE</scope>
    <source>
        <tissue evidence="2">Leaves</tissue>
    </source>
</reference>
<feature type="transmembrane region" description="Helical" evidence="1">
    <location>
        <begin position="21"/>
        <end position="39"/>
    </location>
</feature>
<dbReference type="Proteomes" id="UP000215914">
    <property type="component" value="Unassembled WGS sequence"/>
</dbReference>
<keyword evidence="1" id="KW-1133">Transmembrane helix</keyword>
<comment type="caution">
    <text evidence="2">The sequence shown here is derived from an EMBL/GenBank/DDBJ whole genome shotgun (WGS) entry which is preliminary data.</text>
</comment>
<keyword evidence="1" id="KW-0812">Transmembrane</keyword>
<organism evidence="2 3">
    <name type="scientific">Helianthus annuus</name>
    <name type="common">Common sunflower</name>
    <dbReference type="NCBI Taxonomy" id="4232"/>
    <lineage>
        <taxon>Eukaryota</taxon>
        <taxon>Viridiplantae</taxon>
        <taxon>Streptophyta</taxon>
        <taxon>Embryophyta</taxon>
        <taxon>Tracheophyta</taxon>
        <taxon>Spermatophyta</taxon>
        <taxon>Magnoliopsida</taxon>
        <taxon>eudicotyledons</taxon>
        <taxon>Gunneridae</taxon>
        <taxon>Pentapetalae</taxon>
        <taxon>asterids</taxon>
        <taxon>campanulids</taxon>
        <taxon>Asterales</taxon>
        <taxon>Asteraceae</taxon>
        <taxon>Asteroideae</taxon>
        <taxon>Heliantheae alliance</taxon>
        <taxon>Heliantheae</taxon>
        <taxon>Helianthus</taxon>
    </lineage>
</organism>
<dbReference type="AlphaFoldDB" id="A0A9K3IKE1"/>
<dbReference type="Gramene" id="mRNA:HanXRQr2_Chr07g0294431">
    <property type="protein sequence ID" value="CDS:HanXRQr2_Chr07g0294431.1"/>
    <property type="gene ID" value="HanXRQr2_Chr07g0294431"/>
</dbReference>
<name>A0A9K3IKE1_HELAN</name>
<reference evidence="2" key="2">
    <citation type="submission" date="2020-06" db="EMBL/GenBank/DDBJ databases">
        <title>Helianthus annuus Genome sequencing and assembly Release 2.</title>
        <authorList>
            <person name="Gouzy J."/>
            <person name="Langlade N."/>
            <person name="Munos S."/>
        </authorList>
    </citation>
    <scope>NUCLEOTIDE SEQUENCE</scope>
    <source>
        <tissue evidence="2">Leaves</tissue>
    </source>
</reference>
<dbReference type="EMBL" id="MNCJ02000322">
    <property type="protein sequence ID" value="KAF5798566.1"/>
    <property type="molecule type" value="Genomic_DNA"/>
</dbReference>
<keyword evidence="3" id="KW-1185">Reference proteome</keyword>
<evidence type="ECO:0000313" key="3">
    <source>
        <dbReference type="Proteomes" id="UP000215914"/>
    </source>
</evidence>
<gene>
    <name evidence="2" type="ORF">HanXRQr2_Chr07g0294431</name>
</gene>
<proteinExistence type="predicted"/>